<keyword evidence="5 7" id="KW-1133">Transmembrane helix</keyword>
<dbReference type="Proteomes" id="UP000092596">
    <property type="component" value="Chromosome"/>
</dbReference>
<protein>
    <recommendedName>
        <fullName evidence="7">TVP38/TMEM64 family membrane protein</fullName>
    </recommendedName>
</protein>
<feature type="region of interest" description="Disordered" evidence="8">
    <location>
        <begin position="1"/>
        <end position="58"/>
    </location>
</feature>
<feature type="transmembrane region" description="Helical" evidence="7">
    <location>
        <begin position="115"/>
        <end position="147"/>
    </location>
</feature>
<dbReference type="EMBL" id="CP012117">
    <property type="protein sequence ID" value="ANP27359.1"/>
    <property type="molecule type" value="Genomic_DNA"/>
</dbReference>
<dbReference type="GO" id="GO:0005886">
    <property type="term" value="C:plasma membrane"/>
    <property type="evidence" value="ECO:0007669"/>
    <property type="project" value="UniProtKB-SubCell"/>
</dbReference>
<feature type="transmembrane region" description="Helical" evidence="7">
    <location>
        <begin position="199"/>
        <end position="222"/>
    </location>
</feature>
<dbReference type="RefSeq" id="WP_082991072.1">
    <property type="nucleotide sequence ID" value="NZ_CP012117.1"/>
</dbReference>
<dbReference type="PANTHER" id="PTHR12677">
    <property type="entry name" value="GOLGI APPARATUS MEMBRANE PROTEIN TVP38-RELATED"/>
    <property type="match status" value="1"/>
</dbReference>
<evidence type="ECO:0000256" key="8">
    <source>
        <dbReference type="SAM" id="MobiDB-lite"/>
    </source>
</evidence>
<comment type="similarity">
    <text evidence="2 7">Belongs to the TVP38/TMEM64 family.</text>
</comment>
<dbReference type="Pfam" id="PF09335">
    <property type="entry name" value="VTT_dom"/>
    <property type="match status" value="1"/>
</dbReference>
<evidence type="ECO:0000256" key="3">
    <source>
        <dbReference type="ARBA" id="ARBA00022475"/>
    </source>
</evidence>
<evidence type="ECO:0000256" key="5">
    <source>
        <dbReference type="ARBA" id="ARBA00022989"/>
    </source>
</evidence>
<feature type="domain" description="VTT" evidence="9">
    <location>
        <begin position="134"/>
        <end position="247"/>
    </location>
</feature>
<feature type="transmembrane region" description="Helical" evidence="7">
    <location>
        <begin position="154"/>
        <end position="179"/>
    </location>
</feature>
<comment type="subcellular location">
    <subcellularLocation>
        <location evidence="1 7">Cell membrane</location>
        <topology evidence="1 7">Multi-pass membrane protein</topology>
    </subcellularLocation>
</comment>
<dbReference type="KEGG" id="dva:DAD186_08090"/>
<gene>
    <name evidence="10" type="ORF">DAD186_08090</name>
</gene>
<name>A0A1B0ZH93_9MICO</name>
<feature type="compositionally biased region" description="Low complexity" evidence="8">
    <location>
        <begin position="8"/>
        <end position="18"/>
    </location>
</feature>
<keyword evidence="6 7" id="KW-0472">Membrane</keyword>
<evidence type="ECO:0000256" key="6">
    <source>
        <dbReference type="ARBA" id="ARBA00023136"/>
    </source>
</evidence>
<sequence length="261" mass="27988">MSAHEDTTTAPTESSSPAFPGAEKLPFTPTERSRTNIAPAIEPREEASAKEHHQSRFGEHAAERVTAHKKAIQIAVKVMPFVGLAFSIGLVAWGIKTGTLKSLDSLQAYIDSLGIWGPIGFMAASFASVMFPIIPAGLLVIAAPVLFGPIEGTIYNWLAVCAGSITNFIVARQVGMALIEAMFSEKTIEKYLGWTRKSGFTTAFAAAIVLPIAPDDLLCYLAGTTKMKFSTYTWIILLGKIPTLVAYGLGISALVTNLLPW</sequence>
<evidence type="ECO:0000256" key="1">
    <source>
        <dbReference type="ARBA" id="ARBA00004651"/>
    </source>
</evidence>
<feature type="transmembrane region" description="Helical" evidence="7">
    <location>
        <begin position="74"/>
        <end position="95"/>
    </location>
</feature>
<evidence type="ECO:0000313" key="10">
    <source>
        <dbReference type="EMBL" id="ANP27359.1"/>
    </source>
</evidence>
<proteinExistence type="inferred from homology"/>
<evidence type="ECO:0000256" key="7">
    <source>
        <dbReference type="RuleBase" id="RU366058"/>
    </source>
</evidence>
<dbReference type="STRING" id="1630135.DAD186_08090"/>
<feature type="compositionally biased region" description="Basic and acidic residues" evidence="8">
    <location>
        <begin position="42"/>
        <end position="58"/>
    </location>
</feature>
<evidence type="ECO:0000313" key="11">
    <source>
        <dbReference type="Proteomes" id="UP000092596"/>
    </source>
</evidence>
<dbReference type="PANTHER" id="PTHR12677:SF49">
    <property type="entry name" value="TVP38_TMEM64 FAMILY MEMBRANE PROTEIN"/>
    <property type="match status" value="1"/>
</dbReference>
<dbReference type="PATRIC" id="fig|1630135.4.peg.811"/>
<organism evidence="10 11">
    <name type="scientific">Dermabacter vaginalis</name>
    <dbReference type="NCBI Taxonomy" id="1630135"/>
    <lineage>
        <taxon>Bacteria</taxon>
        <taxon>Bacillati</taxon>
        <taxon>Actinomycetota</taxon>
        <taxon>Actinomycetes</taxon>
        <taxon>Micrococcales</taxon>
        <taxon>Dermabacteraceae</taxon>
        <taxon>Dermabacter</taxon>
    </lineage>
</organism>
<dbReference type="AlphaFoldDB" id="A0A1B0ZH93"/>
<evidence type="ECO:0000256" key="2">
    <source>
        <dbReference type="ARBA" id="ARBA00008640"/>
    </source>
</evidence>
<dbReference type="InterPro" id="IPR032816">
    <property type="entry name" value="VTT_dom"/>
</dbReference>
<keyword evidence="4 7" id="KW-0812">Transmembrane</keyword>
<feature type="transmembrane region" description="Helical" evidence="7">
    <location>
        <begin position="234"/>
        <end position="255"/>
    </location>
</feature>
<evidence type="ECO:0000256" key="4">
    <source>
        <dbReference type="ARBA" id="ARBA00022692"/>
    </source>
</evidence>
<dbReference type="InterPro" id="IPR015414">
    <property type="entry name" value="TMEM64"/>
</dbReference>
<keyword evidence="3 7" id="KW-1003">Cell membrane</keyword>
<accession>A0A1B0ZH93</accession>
<evidence type="ECO:0000259" key="9">
    <source>
        <dbReference type="Pfam" id="PF09335"/>
    </source>
</evidence>
<reference evidence="10 11" key="1">
    <citation type="submission" date="2015-06" db="EMBL/GenBank/DDBJ databases">
        <title>Investigation of pathophysiology for high-risk pregnancy and development of treatment modality based on it.</title>
        <authorList>
            <person name="Kim B.-C."/>
            <person name="Lim S."/>
        </authorList>
    </citation>
    <scope>NUCLEOTIDE SEQUENCE [LARGE SCALE GENOMIC DNA]</scope>
    <source>
        <strain evidence="10 11">AD1-86</strain>
    </source>
</reference>